<dbReference type="Gene3D" id="3.30.1540.10">
    <property type="entry name" value="formyl-coa transferase, domain 3"/>
    <property type="match status" value="1"/>
</dbReference>
<dbReference type="EMBL" id="FXTO01000051">
    <property type="protein sequence ID" value="SMO99225.1"/>
    <property type="molecule type" value="Genomic_DNA"/>
</dbReference>
<dbReference type="Pfam" id="PF02515">
    <property type="entry name" value="CoA_transf_3"/>
    <property type="match status" value="1"/>
</dbReference>
<protein>
    <submittedName>
        <fullName evidence="2">Crotonobetainyl-CoA:carnitine CoA-transferase CaiB</fullName>
    </submittedName>
</protein>
<gene>
    <name evidence="2" type="ORF">SAMN06265173_15112</name>
</gene>
<dbReference type="SUPFAM" id="SSF89796">
    <property type="entry name" value="CoA-transferase family III (CaiB/BaiF)"/>
    <property type="match status" value="1"/>
</dbReference>
<dbReference type="InterPro" id="IPR050483">
    <property type="entry name" value="CoA-transferase_III_domain"/>
</dbReference>
<dbReference type="Proteomes" id="UP000316030">
    <property type="component" value="Unassembled WGS sequence"/>
</dbReference>
<dbReference type="AlphaFoldDB" id="A0A521FSL5"/>
<dbReference type="InterPro" id="IPR044855">
    <property type="entry name" value="CoA-Trfase_III_dom3_sf"/>
</dbReference>
<sequence length="392" mass="41781">MSNPMALQGIKVLDLSRVLAGPWSTQILADLGADVVKVENAAGDDTRIWGPPFLTDGDGQKTDAAYFACTNRNKRSIVLDFTTPEGVETVKALARKADILVENFKAGGLKKYGLDYASLSAENPGLIYCSITGFGQDGPYAHRPGYDFLIQGMGGLMSITGQPDGAPGAEPMKVGVAVADLFTGMYATTAILAALNHRNTTGEGQQIDVSLLDTQIAMLANQASNWLNGQIVPQRMGNNHPNVIPYRVYPVSDGFLIIACGNSSQFARLVAALGAPEMAEDPRFATNEARADNRDAVDGAITDLIADKTRDDVITILEKANVPCGPINTIPDVFADPHVQHRQAEVAMTRTDGAQILATAYPPKLSKTPASYRIAPPVLGGDQQDVLADWLD</sequence>
<evidence type="ECO:0000256" key="1">
    <source>
        <dbReference type="ARBA" id="ARBA00022679"/>
    </source>
</evidence>
<name>A0A521FSL5_9RHOB</name>
<organism evidence="2 3">
    <name type="scientific">Thalassovita litoralis</name>
    <dbReference type="NCBI Taxonomy" id="1010611"/>
    <lineage>
        <taxon>Bacteria</taxon>
        <taxon>Pseudomonadati</taxon>
        <taxon>Pseudomonadota</taxon>
        <taxon>Alphaproteobacteria</taxon>
        <taxon>Rhodobacterales</taxon>
        <taxon>Roseobacteraceae</taxon>
        <taxon>Thalassovita</taxon>
    </lineage>
</organism>
<keyword evidence="3" id="KW-1185">Reference proteome</keyword>
<dbReference type="PANTHER" id="PTHR48207">
    <property type="entry name" value="SUCCINATE--HYDROXYMETHYLGLUTARATE COA-TRANSFERASE"/>
    <property type="match status" value="1"/>
</dbReference>
<dbReference type="InterPro" id="IPR023606">
    <property type="entry name" value="CoA-Trfase_III_dom_1_sf"/>
</dbReference>
<keyword evidence="1 2" id="KW-0808">Transferase</keyword>
<reference evidence="2 3" key="1">
    <citation type="submission" date="2017-05" db="EMBL/GenBank/DDBJ databases">
        <authorList>
            <person name="Varghese N."/>
            <person name="Submissions S."/>
        </authorList>
    </citation>
    <scope>NUCLEOTIDE SEQUENCE [LARGE SCALE GENOMIC DNA]</scope>
    <source>
        <strain evidence="2 3">DSM 29506</strain>
    </source>
</reference>
<accession>A0A521FSL5</accession>
<dbReference type="InterPro" id="IPR003673">
    <property type="entry name" value="CoA-Trfase_fam_III"/>
</dbReference>
<dbReference type="PANTHER" id="PTHR48207:SF3">
    <property type="entry name" value="SUCCINATE--HYDROXYMETHYLGLUTARATE COA-TRANSFERASE"/>
    <property type="match status" value="1"/>
</dbReference>
<evidence type="ECO:0000313" key="2">
    <source>
        <dbReference type="EMBL" id="SMO99225.1"/>
    </source>
</evidence>
<dbReference type="GO" id="GO:0008410">
    <property type="term" value="F:CoA-transferase activity"/>
    <property type="evidence" value="ECO:0007669"/>
    <property type="project" value="TreeGrafter"/>
</dbReference>
<dbReference type="Gene3D" id="3.40.50.10540">
    <property type="entry name" value="Crotonobetainyl-coa:carnitine coa-transferase, domain 1"/>
    <property type="match status" value="1"/>
</dbReference>
<dbReference type="RefSeq" id="WP_142495028.1">
    <property type="nucleotide sequence ID" value="NZ_FXTO01000051.1"/>
</dbReference>
<proteinExistence type="predicted"/>
<evidence type="ECO:0000313" key="3">
    <source>
        <dbReference type="Proteomes" id="UP000316030"/>
    </source>
</evidence>
<dbReference type="OrthoDB" id="7208981at2"/>